<dbReference type="RefSeq" id="WP_188388408.1">
    <property type="nucleotide sequence ID" value="NZ_BMFK01000001.1"/>
</dbReference>
<protein>
    <recommendedName>
        <fullName evidence="5 8">dTDP-glucose 4,6-dehydratase</fullName>
        <ecNumber evidence="4 8">4.2.1.46</ecNumber>
    </recommendedName>
</protein>
<reference evidence="10" key="2">
    <citation type="submission" date="2020-09" db="EMBL/GenBank/DDBJ databases">
        <authorList>
            <person name="Sun Q."/>
            <person name="Zhou Y."/>
        </authorList>
    </citation>
    <scope>NUCLEOTIDE SEQUENCE</scope>
    <source>
        <strain evidence="10">CGMCC 1.12698</strain>
    </source>
</reference>
<evidence type="ECO:0000256" key="4">
    <source>
        <dbReference type="ARBA" id="ARBA00011990"/>
    </source>
</evidence>
<gene>
    <name evidence="10" type="ORF">GCM10007140_22140</name>
</gene>
<dbReference type="CDD" id="cd05246">
    <property type="entry name" value="dTDP_GD_SDR_e"/>
    <property type="match status" value="1"/>
</dbReference>
<keyword evidence="11" id="KW-1185">Reference proteome</keyword>
<comment type="similarity">
    <text evidence="3 8">Belongs to the NAD(P)-dependent epimerase/dehydratase family. dTDP-glucose dehydratase subfamily.</text>
</comment>
<evidence type="ECO:0000256" key="1">
    <source>
        <dbReference type="ARBA" id="ARBA00001539"/>
    </source>
</evidence>
<accession>A0A917ASN8</accession>
<name>A0A917ASN8_9BACI</name>
<evidence type="ECO:0000256" key="8">
    <source>
        <dbReference type="RuleBase" id="RU004473"/>
    </source>
</evidence>
<evidence type="ECO:0000259" key="9">
    <source>
        <dbReference type="Pfam" id="PF16363"/>
    </source>
</evidence>
<organism evidence="10 11">
    <name type="scientific">Priestia taiwanensis</name>
    <dbReference type="NCBI Taxonomy" id="1347902"/>
    <lineage>
        <taxon>Bacteria</taxon>
        <taxon>Bacillati</taxon>
        <taxon>Bacillota</taxon>
        <taxon>Bacilli</taxon>
        <taxon>Bacillales</taxon>
        <taxon>Bacillaceae</taxon>
        <taxon>Priestia</taxon>
    </lineage>
</organism>
<dbReference type="InterPro" id="IPR036291">
    <property type="entry name" value="NAD(P)-bd_dom_sf"/>
</dbReference>
<dbReference type="PANTHER" id="PTHR43000">
    <property type="entry name" value="DTDP-D-GLUCOSE 4,6-DEHYDRATASE-RELATED"/>
    <property type="match status" value="1"/>
</dbReference>
<dbReference type="GO" id="GO:0008460">
    <property type="term" value="F:dTDP-glucose 4,6-dehydratase activity"/>
    <property type="evidence" value="ECO:0007669"/>
    <property type="project" value="UniProtKB-EC"/>
</dbReference>
<keyword evidence="7 8" id="KW-0456">Lyase</keyword>
<dbReference type="InterPro" id="IPR005888">
    <property type="entry name" value="dTDP_Gluc_deHydtase"/>
</dbReference>
<evidence type="ECO:0000313" key="11">
    <source>
        <dbReference type="Proteomes" id="UP000605259"/>
    </source>
</evidence>
<dbReference type="InterPro" id="IPR016040">
    <property type="entry name" value="NAD(P)-bd_dom"/>
</dbReference>
<comment type="catalytic activity">
    <reaction evidence="1 8">
        <text>dTDP-alpha-D-glucose = dTDP-4-dehydro-6-deoxy-alpha-D-glucose + H2O</text>
        <dbReference type="Rhea" id="RHEA:17221"/>
        <dbReference type="ChEBI" id="CHEBI:15377"/>
        <dbReference type="ChEBI" id="CHEBI:57477"/>
        <dbReference type="ChEBI" id="CHEBI:57649"/>
        <dbReference type="EC" id="4.2.1.46"/>
    </reaction>
</comment>
<dbReference type="Proteomes" id="UP000605259">
    <property type="component" value="Unassembled WGS sequence"/>
</dbReference>
<keyword evidence="6" id="KW-0520">NAD</keyword>
<dbReference type="SUPFAM" id="SSF51735">
    <property type="entry name" value="NAD(P)-binding Rossmann-fold domains"/>
    <property type="match status" value="1"/>
</dbReference>
<dbReference type="EC" id="4.2.1.46" evidence="4 8"/>
<evidence type="ECO:0000256" key="5">
    <source>
        <dbReference type="ARBA" id="ARBA00016977"/>
    </source>
</evidence>
<dbReference type="Pfam" id="PF16363">
    <property type="entry name" value="GDP_Man_Dehyd"/>
    <property type="match status" value="1"/>
</dbReference>
<dbReference type="GO" id="GO:0009225">
    <property type="term" value="P:nucleotide-sugar metabolic process"/>
    <property type="evidence" value="ECO:0007669"/>
    <property type="project" value="InterPro"/>
</dbReference>
<evidence type="ECO:0000313" key="10">
    <source>
        <dbReference type="EMBL" id="GGE71734.1"/>
    </source>
</evidence>
<dbReference type="NCBIfam" id="TIGR01181">
    <property type="entry name" value="dTDP_gluc_dehyt"/>
    <property type="match status" value="1"/>
</dbReference>
<feature type="domain" description="NAD(P)-binding" evidence="9">
    <location>
        <begin position="4"/>
        <end position="306"/>
    </location>
</feature>
<evidence type="ECO:0000256" key="6">
    <source>
        <dbReference type="ARBA" id="ARBA00023027"/>
    </source>
</evidence>
<dbReference type="AlphaFoldDB" id="A0A917ASN8"/>
<comment type="caution">
    <text evidence="10">The sequence shown here is derived from an EMBL/GenBank/DDBJ whole genome shotgun (WGS) entry which is preliminary data.</text>
</comment>
<dbReference type="FunFam" id="3.40.50.720:FF:000304">
    <property type="entry name" value="UDP-glucose 4,6-dehydratase"/>
    <property type="match status" value="1"/>
</dbReference>
<evidence type="ECO:0000256" key="7">
    <source>
        <dbReference type="ARBA" id="ARBA00023239"/>
    </source>
</evidence>
<comment type="cofactor">
    <cofactor evidence="2 8">
        <name>NAD(+)</name>
        <dbReference type="ChEBI" id="CHEBI:57540"/>
    </cofactor>
</comment>
<evidence type="ECO:0000256" key="3">
    <source>
        <dbReference type="ARBA" id="ARBA00008178"/>
    </source>
</evidence>
<dbReference type="Gene3D" id="3.90.25.10">
    <property type="entry name" value="UDP-galactose 4-epimerase, domain 1"/>
    <property type="match status" value="1"/>
</dbReference>
<proteinExistence type="inferred from homology"/>
<dbReference type="EMBL" id="BMFK01000001">
    <property type="protein sequence ID" value="GGE71734.1"/>
    <property type="molecule type" value="Genomic_DNA"/>
</dbReference>
<reference evidence="10" key="1">
    <citation type="journal article" date="2014" name="Int. J. Syst. Evol. Microbiol.">
        <title>Complete genome sequence of Corynebacterium casei LMG S-19264T (=DSM 44701T), isolated from a smear-ripened cheese.</title>
        <authorList>
            <consortium name="US DOE Joint Genome Institute (JGI-PGF)"/>
            <person name="Walter F."/>
            <person name="Albersmeier A."/>
            <person name="Kalinowski J."/>
            <person name="Ruckert C."/>
        </authorList>
    </citation>
    <scope>NUCLEOTIDE SEQUENCE</scope>
    <source>
        <strain evidence="10">CGMCC 1.12698</strain>
    </source>
</reference>
<dbReference type="Gene3D" id="3.40.50.720">
    <property type="entry name" value="NAD(P)-binding Rossmann-like Domain"/>
    <property type="match status" value="1"/>
</dbReference>
<sequence>MRILVTGGAGFIGSNFLHYMTTKYPTYHFINYDGLTYCGNVDNVKELVAKPNYTFVHGDIRNSALFRHVLKEHKVTHIVHFAAESHVDRSITEPSIFFDTNVVGTSVLLEGAYEHGIEKFVHVSTDEVYGTLGSTGLFLESTPLAPNSPYSASKAGSDLAVRSYVETYGLNACITRCSNNYGPYQYPEKLLPLLITNIIEEKDLPIYGDGKNIRDWLHVEDHNRAIDVVLHQGEKGEVYNIGGNNERTNSEIAALLLQKMQPAKSEITFVADRLGHDRRYAIDSSKLQRELGWKPFYSFEEGLDETIEWYRTNVTWWKKLKR</sequence>
<evidence type="ECO:0000256" key="2">
    <source>
        <dbReference type="ARBA" id="ARBA00001911"/>
    </source>
</evidence>